<keyword evidence="2" id="KW-1185">Reference proteome</keyword>
<dbReference type="HOGENOM" id="CLU_2201545_0_0_1"/>
<sequence length="108" mass="12175">MVVQCRSLTCCFRCDVYIITDMRDSRSIFPIYTSWRDVFAGPGLGIHLGYYLPGLKGVVELNLNLAHLGCHFTSCFSYKTLVYSLNSTLGFLICNTAWRSKNPILIIA</sequence>
<evidence type="ECO:0000313" key="1">
    <source>
        <dbReference type="EMBL" id="PNS99916.1"/>
    </source>
</evidence>
<evidence type="ECO:0000313" key="2">
    <source>
        <dbReference type="Proteomes" id="UP000006729"/>
    </source>
</evidence>
<gene>
    <name evidence="1" type="ORF">POPTR_015G017400</name>
</gene>
<name>U5FNY2_POPTR</name>
<accession>U5FNY2</accession>
<proteinExistence type="predicted"/>
<dbReference type="Proteomes" id="UP000006729">
    <property type="component" value="Chromosome 15"/>
</dbReference>
<dbReference type="EMBL" id="CM009304">
    <property type="protein sequence ID" value="PNS99916.1"/>
    <property type="molecule type" value="Genomic_DNA"/>
</dbReference>
<organism evidence="1 2">
    <name type="scientific">Populus trichocarpa</name>
    <name type="common">Western balsam poplar</name>
    <name type="synonym">Populus balsamifera subsp. trichocarpa</name>
    <dbReference type="NCBI Taxonomy" id="3694"/>
    <lineage>
        <taxon>Eukaryota</taxon>
        <taxon>Viridiplantae</taxon>
        <taxon>Streptophyta</taxon>
        <taxon>Embryophyta</taxon>
        <taxon>Tracheophyta</taxon>
        <taxon>Spermatophyta</taxon>
        <taxon>Magnoliopsida</taxon>
        <taxon>eudicotyledons</taxon>
        <taxon>Gunneridae</taxon>
        <taxon>Pentapetalae</taxon>
        <taxon>rosids</taxon>
        <taxon>fabids</taxon>
        <taxon>Malpighiales</taxon>
        <taxon>Salicaceae</taxon>
        <taxon>Saliceae</taxon>
        <taxon>Populus</taxon>
    </lineage>
</organism>
<reference evidence="1 2" key="1">
    <citation type="journal article" date="2006" name="Science">
        <title>The genome of black cottonwood, Populus trichocarpa (Torr. &amp; Gray).</title>
        <authorList>
            <person name="Tuskan G.A."/>
            <person name="Difazio S."/>
            <person name="Jansson S."/>
            <person name="Bohlmann J."/>
            <person name="Grigoriev I."/>
            <person name="Hellsten U."/>
            <person name="Putnam N."/>
            <person name="Ralph S."/>
            <person name="Rombauts S."/>
            <person name="Salamov A."/>
            <person name="Schein J."/>
            <person name="Sterck L."/>
            <person name="Aerts A."/>
            <person name="Bhalerao R.R."/>
            <person name="Bhalerao R.P."/>
            <person name="Blaudez D."/>
            <person name="Boerjan W."/>
            <person name="Brun A."/>
            <person name="Brunner A."/>
            <person name="Busov V."/>
            <person name="Campbell M."/>
            <person name="Carlson J."/>
            <person name="Chalot M."/>
            <person name="Chapman J."/>
            <person name="Chen G.L."/>
            <person name="Cooper D."/>
            <person name="Coutinho P.M."/>
            <person name="Couturier J."/>
            <person name="Covert S."/>
            <person name="Cronk Q."/>
            <person name="Cunningham R."/>
            <person name="Davis J."/>
            <person name="Degroeve S."/>
            <person name="Dejardin A."/>
            <person name="Depamphilis C."/>
            <person name="Detter J."/>
            <person name="Dirks B."/>
            <person name="Dubchak I."/>
            <person name="Duplessis S."/>
            <person name="Ehlting J."/>
            <person name="Ellis B."/>
            <person name="Gendler K."/>
            <person name="Goodstein D."/>
            <person name="Gribskov M."/>
            <person name="Grimwood J."/>
            <person name="Groover A."/>
            <person name="Gunter L."/>
            <person name="Hamberger B."/>
            <person name="Heinze B."/>
            <person name="Helariutta Y."/>
            <person name="Henrissat B."/>
            <person name="Holligan D."/>
            <person name="Holt R."/>
            <person name="Huang W."/>
            <person name="Islam-Faridi N."/>
            <person name="Jones S."/>
            <person name="Jones-Rhoades M."/>
            <person name="Jorgensen R."/>
            <person name="Joshi C."/>
            <person name="Kangasjarvi J."/>
            <person name="Karlsson J."/>
            <person name="Kelleher C."/>
            <person name="Kirkpatrick R."/>
            <person name="Kirst M."/>
            <person name="Kohler A."/>
            <person name="Kalluri U."/>
            <person name="Larimer F."/>
            <person name="Leebens-Mack J."/>
            <person name="Leple J.C."/>
            <person name="Locascio P."/>
            <person name="Lou Y."/>
            <person name="Lucas S."/>
            <person name="Martin F."/>
            <person name="Montanini B."/>
            <person name="Napoli C."/>
            <person name="Nelson D.R."/>
            <person name="Nelson C."/>
            <person name="Nieminen K."/>
            <person name="Nilsson O."/>
            <person name="Pereda V."/>
            <person name="Peter G."/>
            <person name="Philippe R."/>
            <person name="Pilate G."/>
            <person name="Poliakov A."/>
            <person name="Razumovskaya J."/>
            <person name="Richardson P."/>
            <person name="Rinaldi C."/>
            <person name="Ritland K."/>
            <person name="Rouze P."/>
            <person name="Ryaboy D."/>
            <person name="Schmutz J."/>
            <person name="Schrader J."/>
            <person name="Segerman B."/>
            <person name="Shin H."/>
            <person name="Siddiqui A."/>
            <person name="Sterky F."/>
            <person name="Terry A."/>
            <person name="Tsai C.J."/>
            <person name="Uberbacher E."/>
            <person name="Unneberg P."/>
            <person name="Vahala J."/>
            <person name="Wall K."/>
            <person name="Wessler S."/>
            <person name="Yang G."/>
            <person name="Yin T."/>
            <person name="Douglas C."/>
            <person name="Marra M."/>
            <person name="Sandberg G."/>
            <person name="Van de Peer Y."/>
            <person name="Rokhsar D."/>
        </authorList>
    </citation>
    <scope>NUCLEOTIDE SEQUENCE [LARGE SCALE GENOMIC DNA]</scope>
    <source>
        <strain evidence="2">cv. Nisqually</strain>
    </source>
</reference>
<dbReference type="InParanoid" id="U5FNY2"/>
<dbReference type="AlphaFoldDB" id="U5FNY2"/>
<protein>
    <submittedName>
        <fullName evidence="1">Uncharacterized protein</fullName>
    </submittedName>
</protein>